<keyword evidence="6" id="KW-0378">Hydrolase</keyword>
<feature type="active site" description="Nucleophile" evidence="8">
    <location>
        <position position="187"/>
    </location>
</feature>
<evidence type="ECO:0000256" key="5">
    <source>
        <dbReference type="ARBA" id="ARBA00022729"/>
    </source>
</evidence>
<evidence type="ECO:0000256" key="2">
    <source>
        <dbReference type="ARBA" id="ARBA00009941"/>
    </source>
</evidence>
<keyword evidence="7" id="KW-0788">Thiol protease</keyword>
<dbReference type="GO" id="GO:0006624">
    <property type="term" value="P:vacuolar protein processing"/>
    <property type="evidence" value="ECO:0007669"/>
    <property type="project" value="TreeGrafter"/>
</dbReference>
<dbReference type="GO" id="GO:0004197">
    <property type="term" value="F:cysteine-type endopeptidase activity"/>
    <property type="evidence" value="ECO:0007669"/>
    <property type="project" value="UniProtKB-EC"/>
</dbReference>
<evidence type="ECO:0000256" key="8">
    <source>
        <dbReference type="PIRSR" id="PIRSR019663-1"/>
    </source>
</evidence>
<evidence type="ECO:0000256" key="4">
    <source>
        <dbReference type="ARBA" id="ARBA00022670"/>
    </source>
</evidence>
<protein>
    <recommendedName>
        <fullName evidence="3">legumain</fullName>
        <ecNumber evidence="3">3.4.22.34</ecNumber>
    </recommendedName>
</protein>
<organism evidence="10 11">
    <name type="scientific">Strongyloides venezuelensis</name>
    <name type="common">Threadworm</name>
    <dbReference type="NCBI Taxonomy" id="75913"/>
    <lineage>
        <taxon>Eukaryota</taxon>
        <taxon>Metazoa</taxon>
        <taxon>Ecdysozoa</taxon>
        <taxon>Nematoda</taxon>
        <taxon>Chromadorea</taxon>
        <taxon>Rhabditida</taxon>
        <taxon>Tylenchina</taxon>
        <taxon>Panagrolaimomorpha</taxon>
        <taxon>Strongyloidoidea</taxon>
        <taxon>Strongyloididae</taxon>
        <taxon>Strongyloides</taxon>
    </lineage>
</organism>
<dbReference type="InterPro" id="IPR001096">
    <property type="entry name" value="Peptidase_C13"/>
</dbReference>
<feature type="signal peptide" evidence="9">
    <location>
        <begin position="1"/>
        <end position="19"/>
    </location>
</feature>
<feature type="chain" id="PRO_5005329310" description="legumain" evidence="9">
    <location>
        <begin position="20"/>
        <end position="432"/>
    </location>
</feature>
<dbReference type="PRINTS" id="PR00776">
    <property type="entry name" value="HEMOGLOBNASE"/>
</dbReference>
<dbReference type="PANTHER" id="PTHR12000:SF42">
    <property type="entry name" value="LEGUMAIN"/>
    <property type="match status" value="1"/>
</dbReference>
<dbReference type="PANTHER" id="PTHR12000">
    <property type="entry name" value="HEMOGLOBINASE FAMILY MEMBER"/>
    <property type="match status" value="1"/>
</dbReference>
<evidence type="ECO:0000256" key="1">
    <source>
        <dbReference type="ARBA" id="ARBA00000810"/>
    </source>
</evidence>
<dbReference type="PIRSF" id="PIRSF019663">
    <property type="entry name" value="Legumain"/>
    <property type="match status" value="1"/>
</dbReference>
<keyword evidence="10" id="KW-1185">Reference proteome</keyword>
<dbReference type="WBParaSite" id="SVE_0346900.1">
    <property type="protein sequence ID" value="SVE_0346900.1"/>
    <property type="gene ID" value="SVE_0346900"/>
</dbReference>
<reference evidence="10" key="1">
    <citation type="submission" date="2014-07" db="EMBL/GenBank/DDBJ databases">
        <authorList>
            <person name="Martin A.A"/>
            <person name="De Silva N."/>
        </authorList>
    </citation>
    <scope>NUCLEOTIDE SEQUENCE</scope>
</reference>
<dbReference type="AlphaFoldDB" id="A0A0K0F3T5"/>
<evidence type="ECO:0000256" key="9">
    <source>
        <dbReference type="SAM" id="SignalP"/>
    </source>
</evidence>
<comment type="catalytic activity">
    <reaction evidence="1">
        <text>Hydrolysis of proteins and small molecule substrates at -Asn-|-Xaa- bonds.</text>
        <dbReference type="EC" id="3.4.22.34"/>
    </reaction>
</comment>
<dbReference type="Gene3D" id="3.40.50.1460">
    <property type="match status" value="1"/>
</dbReference>
<keyword evidence="4" id="KW-0645">Protease</keyword>
<evidence type="ECO:0000313" key="11">
    <source>
        <dbReference type="WBParaSite" id="SVE_0346900.1"/>
    </source>
</evidence>
<name>A0A0K0F3T5_STRVS</name>
<accession>A0A0K0F3T5</accession>
<evidence type="ECO:0000256" key="6">
    <source>
        <dbReference type="ARBA" id="ARBA00022801"/>
    </source>
</evidence>
<reference evidence="11" key="2">
    <citation type="submission" date="2015-08" db="UniProtKB">
        <authorList>
            <consortium name="WormBaseParasite"/>
        </authorList>
    </citation>
    <scope>IDENTIFICATION</scope>
</reference>
<dbReference type="GO" id="GO:0051603">
    <property type="term" value="P:proteolysis involved in protein catabolic process"/>
    <property type="evidence" value="ECO:0007669"/>
    <property type="project" value="TreeGrafter"/>
</dbReference>
<dbReference type="InterPro" id="IPR046427">
    <property type="entry name" value="Legumain_prodom_sf"/>
</dbReference>
<dbReference type="STRING" id="75913.A0A0K0F3T5"/>
<keyword evidence="5 9" id="KW-0732">Signal</keyword>
<dbReference type="GO" id="GO:0005773">
    <property type="term" value="C:vacuole"/>
    <property type="evidence" value="ECO:0007669"/>
    <property type="project" value="GOC"/>
</dbReference>
<feature type="active site" evidence="8">
    <location>
        <position position="146"/>
    </location>
</feature>
<dbReference type="Pfam" id="PF01650">
    <property type="entry name" value="Peptidase_C13"/>
    <property type="match status" value="1"/>
</dbReference>
<dbReference type="FunFam" id="3.40.50.1460:FF:000006">
    <property type="entry name" value="Legumain"/>
    <property type="match status" value="1"/>
</dbReference>
<dbReference type="EC" id="3.4.22.34" evidence="3"/>
<evidence type="ECO:0000256" key="7">
    <source>
        <dbReference type="ARBA" id="ARBA00022807"/>
    </source>
</evidence>
<comment type="similarity">
    <text evidence="2">Belongs to the peptidase C13 family.</text>
</comment>
<evidence type="ECO:0000256" key="3">
    <source>
        <dbReference type="ARBA" id="ARBA00012628"/>
    </source>
</evidence>
<evidence type="ECO:0000313" key="10">
    <source>
        <dbReference type="Proteomes" id="UP000035680"/>
    </source>
</evidence>
<sequence length="432" mass="48962">MKFFASFFIFASLIVSNFGTITNSNIKVLLIAGSSGWENYRHQADIGHAYKVLLERNLPEENIVVFAYDDIANNEMNPFPGKIYNHPSLKEDVYAGLKIDYKGDDVNEKNFLCALSGDKSCLQGVGSGRVIESTKDDDVFVYYADHGGYGILGLPNGLMQRDHIMNTLVQMNNDNKFRKLVFYIEACESGSIFESLQSDINIFGVTASFGNESSYAAYCSGDHGLPCLGDEFSVNWIENSQGDYDDSYLINTQFNVVKTKTLMSHVQRFGDCEVPKEELKDFQGEFNCNHTREIKTRISSYDTSEYPMVSSRDADMKYYENVINSKLHVKARFQAMLSLQKLKETRTNNLKIVNTIVDNLGLNFDNLQNQIPVYNKLTDEKHNVLFKYLQMSCGNIGKNTDMMKYSKLFYNICASNIDMSNILSTISFACQQ</sequence>
<dbReference type="Proteomes" id="UP000035680">
    <property type="component" value="Unassembled WGS sequence"/>
</dbReference>
<dbReference type="Gene3D" id="1.10.132.130">
    <property type="match status" value="1"/>
</dbReference>
<proteinExistence type="inferred from homology"/>